<comment type="caution">
    <text evidence="14">The sequence shown here is derived from an EMBL/GenBank/DDBJ whole genome shotgun (WGS) entry which is preliminary data.</text>
</comment>
<dbReference type="InterPro" id="IPR015797">
    <property type="entry name" value="NUDIX_hydrolase-like_dom_sf"/>
</dbReference>
<keyword evidence="5" id="KW-0479">Metal-binding</keyword>
<evidence type="ECO:0000256" key="5">
    <source>
        <dbReference type="ARBA" id="ARBA00022723"/>
    </source>
</evidence>
<evidence type="ECO:0000256" key="11">
    <source>
        <dbReference type="ARBA" id="ARBA00033056"/>
    </source>
</evidence>
<protein>
    <recommendedName>
        <fullName evidence="4">ADP-ribose pyrophosphatase</fullName>
        <ecNumber evidence="3">3.6.1.13</ecNumber>
    </recommendedName>
    <alternativeName>
        <fullName evidence="9">ADP-ribose diphosphatase</fullName>
    </alternativeName>
    <alternativeName>
        <fullName evidence="11">ADP-ribose phosphohydrolase</fullName>
    </alternativeName>
    <alternativeName>
        <fullName evidence="10">Adenosine diphosphoribose pyrophosphatase</fullName>
    </alternativeName>
</protein>
<evidence type="ECO:0000256" key="9">
    <source>
        <dbReference type="ARBA" id="ARBA00030162"/>
    </source>
</evidence>
<keyword evidence="15" id="KW-1185">Reference proteome</keyword>
<dbReference type="EMBL" id="JANCLU010000020">
    <property type="protein sequence ID" value="MCP8940364.1"/>
    <property type="molecule type" value="Genomic_DNA"/>
</dbReference>
<name>A0ABT1LFU3_9HYPH</name>
<dbReference type="InterPro" id="IPR020084">
    <property type="entry name" value="NUDIX_hydrolase_CS"/>
</dbReference>
<evidence type="ECO:0000313" key="14">
    <source>
        <dbReference type="EMBL" id="MCP8940364.1"/>
    </source>
</evidence>
<dbReference type="Gene3D" id="3.90.79.10">
    <property type="entry name" value="Nucleoside Triphosphate Pyrophosphohydrolase"/>
    <property type="match status" value="1"/>
</dbReference>
<evidence type="ECO:0000256" key="8">
    <source>
        <dbReference type="ARBA" id="ARBA00025164"/>
    </source>
</evidence>
<evidence type="ECO:0000256" key="12">
    <source>
        <dbReference type="ARBA" id="ARBA00049546"/>
    </source>
</evidence>
<accession>A0ABT1LFU3</accession>
<gene>
    <name evidence="14" type="ORF">NK718_17695</name>
</gene>
<dbReference type="PROSITE" id="PS00893">
    <property type="entry name" value="NUDIX_BOX"/>
    <property type="match status" value="1"/>
</dbReference>
<dbReference type="InterPro" id="IPR004385">
    <property type="entry name" value="NDP_pyrophosphatase"/>
</dbReference>
<comment type="cofactor">
    <cofactor evidence="1">
        <name>Mg(2+)</name>
        <dbReference type="ChEBI" id="CHEBI:18420"/>
    </cofactor>
</comment>
<evidence type="ECO:0000313" key="15">
    <source>
        <dbReference type="Proteomes" id="UP001205890"/>
    </source>
</evidence>
<comment type="similarity">
    <text evidence="2">Belongs to the Nudix hydrolase family. NudF subfamily.</text>
</comment>
<reference evidence="14 15" key="1">
    <citation type="submission" date="2022-07" db="EMBL/GenBank/DDBJ databases">
        <authorList>
            <person name="Li W.-J."/>
            <person name="Deng Q.-Q."/>
        </authorList>
    </citation>
    <scope>NUCLEOTIDE SEQUENCE [LARGE SCALE GENOMIC DNA]</scope>
    <source>
        <strain evidence="14 15">SYSU M60028</strain>
    </source>
</reference>
<dbReference type="PANTHER" id="PTHR11839:SF5">
    <property type="entry name" value="ADP-RIBOSE PYROPHOSPHATASE"/>
    <property type="match status" value="1"/>
</dbReference>
<dbReference type="PROSITE" id="PS51462">
    <property type="entry name" value="NUDIX"/>
    <property type="match status" value="1"/>
</dbReference>
<evidence type="ECO:0000256" key="4">
    <source>
        <dbReference type="ARBA" id="ARBA00013297"/>
    </source>
</evidence>
<evidence type="ECO:0000256" key="6">
    <source>
        <dbReference type="ARBA" id="ARBA00022801"/>
    </source>
</evidence>
<proteinExistence type="inferred from homology"/>
<dbReference type="SUPFAM" id="SSF55811">
    <property type="entry name" value="Nudix"/>
    <property type="match status" value="1"/>
</dbReference>
<dbReference type="Pfam" id="PF00293">
    <property type="entry name" value="NUDIX"/>
    <property type="match status" value="1"/>
</dbReference>
<comment type="catalytic activity">
    <reaction evidence="12">
        <text>ADP-D-ribose + H2O = D-ribose 5-phosphate + AMP + 2 H(+)</text>
        <dbReference type="Rhea" id="RHEA:10412"/>
        <dbReference type="ChEBI" id="CHEBI:15377"/>
        <dbReference type="ChEBI" id="CHEBI:15378"/>
        <dbReference type="ChEBI" id="CHEBI:57967"/>
        <dbReference type="ChEBI" id="CHEBI:78346"/>
        <dbReference type="ChEBI" id="CHEBI:456215"/>
        <dbReference type="EC" id="3.6.1.13"/>
    </reaction>
</comment>
<evidence type="ECO:0000256" key="2">
    <source>
        <dbReference type="ARBA" id="ARBA00007482"/>
    </source>
</evidence>
<dbReference type="InterPro" id="IPR000086">
    <property type="entry name" value="NUDIX_hydrolase_dom"/>
</dbReference>
<keyword evidence="6 14" id="KW-0378">Hydrolase</keyword>
<dbReference type="EC" id="3.6.1.13" evidence="3"/>
<dbReference type="PANTHER" id="PTHR11839">
    <property type="entry name" value="UDP/ADP-SUGAR PYROPHOSPHATASE"/>
    <property type="match status" value="1"/>
</dbReference>
<evidence type="ECO:0000256" key="7">
    <source>
        <dbReference type="ARBA" id="ARBA00022842"/>
    </source>
</evidence>
<organism evidence="14 15">
    <name type="scientific">Alsobacter ponti</name>
    <dbReference type="NCBI Taxonomy" id="2962936"/>
    <lineage>
        <taxon>Bacteria</taxon>
        <taxon>Pseudomonadati</taxon>
        <taxon>Pseudomonadota</taxon>
        <taxon>Alphaproteobacteria</taxon>
        <taxon>Hyphomicrobiales</taxon>
        <taxon>Alsobacteraceae</taxon>
        <taxon>Alsobacter</taxon>
    </lineage>
</organism>
<sequence length="193" mass="20460">MTATMTATILDARTVHEGWSSFRIVRVRLADGSVVSREVEDHGDAVAVLPYDPARRVALLVEQARPAILSAGGPPLLLEAPAGILEDGEDPAACARREAQEETGVELEALEPVAALWASPGISTEKIHMFLAPYGDGQRTGAGGGLAGEHEQIVVHEVALADLAARVDSGDIADMKTALLVASLRLRRPELFR</sequence>
<evidence type="ECO:0000256" key="1">
    <source>
        <dbReference type="ARBA" id="ARBA00001946"/>
    </source>
</evidence>
<comment type="function">
    <text evidence="8">Acts on ADP-mannose and ADP-glucose as well as ADP-ribose. Prevents glycogen biosynthesis. The reaction catalyzed by this enzyme is a limiting step of the gluconeogenic process.</text>
</comment>
<dbReference type="GO" id="GO:0016787">
    <property type="term" value="F:hydrolase activity"/>
    <property type="evidence" value="ECO:0007669"/>
    <property type="project" value="UniProtKB-KW"/>
</dbReference>
<dbReference type="CDD" id="cd24157">
    <property type="entry name" value="NUDIX_GDPMK"/>
    <property type="match status" value="1"/>
</dbReference>
<evidence type="ECO:0000259" key="13">
    <source>
        <dbReference type="PROSITE" id="PS51462"/>
    </source>
</evidence>
<keyword evidence="7" id="KW-0460">Magnesium</keyword>
<evidence type="ECO:0000256" key="3">
    <source>
        <dbReference type="ARBA" id="ARBA00012453"/>
    </source>
</evidence>
<dbReference type="Proteomes" id="UP001205890">
    <property type="component" value="Unassembled WGS sequence"/>
</dbReference>
<dbReference type="NCBIfam" id="TIGR00052">
    <property type="entry name" value="nudix-type nucleoside diphosphatase, YffH/AdpP family"/>
    <property type="match status" value="1"/>
</dbReference>
<feature type="domain" description="Nudix hydrolase" evidence="13">
    <location>
        <begin position="41"/>
        <end position="180"/>
    </location>
</feature>
<evidence type="ECO:0000256" key="10">
    <source>
        <dbReference type="ARBA" id="ARBA00030308"/>
    </source>
</evidence>